<dbReference type="Proteomes" id="UP000325755">
    <property type="component" value="Chromosome"/>
</dbReference>
<dbReference type="RefSeq" id="WP_153248493.1">
    <property type="nucleotide sequence ID" value="NZ_CP044205.1"/>
</dbReference>
<evidence type="ECO:0000256" key="2">
    <source>
        <dbReference type="ARBA" id="ARBA00022692"/>
    </source>
</evidence>
<dbReference type="EMBL" id="CP044205">
    <property type="protein sequence ID" value="QFY42497.1"/>
    <property type="molecule type" value="Genomic_DNA"/>
</dbReference>
<evidence type="ECO:0000313" key="6">
    <source>
        <dbReference type="EMBL" id="QFY42497.1"/>
    </source>
</evidence>
<dbReference type="Pfam" id="PF07681">
    <property type="entry name" value="DoxX"/>
    <property type="match status" value="1"/>
</dbReference>
<proteinExistence type="predicted"/>
<comment type="subcellular location">
    <subcellularLocation>
        <location evidence="1">Membrane</location>
        <topology evidence="1">Multi-pass membrane protein</topology>
    </subcellularLocation>
</comment>
<evidence type="ECO:0000256" key="3">
    <source>
        <dbReference type="ARBA" id="ARBA00022989"/>
    </source>
</evidence>
<dbReference type="GO" id="GO:0016020">
    <property type="term" value="C:membrane"/>
    <property type="evidence" value="ECO:0007669"/>
    <property type="project" value="UniProtKB-SubCell"/>
</dbReference>
<keyword evidence="3 5" id="KW-1133">Transmembrane helix</keyword>
<sequence>MTIFYKFTELGGRAFLATTFLLSGLGKIGHYAGTQAYMASAGVSGSLLTLVIVLEVAGAGAWSLDARRVAESR</sequence>
<reference evidence="6 7" key="1">
    <citation type="submission" date="2019-09" db="EMBL/GenBank/DDBJ databases">
        <title>Ecophysiology of the spiral-shaped methanotroph Methylospira mobilis as revealed by the complete genome sequence.</title>
        <authorList>
            <person name="Oshkin I.Y."/>
            <person name="Dedysh S.N."/>
            <person name="Miroshnikov K."/>
            <person name="Danilova O.V."/>
            <person name="Hakobyan A."/>
            <person name="Liesack W."/>
        </authorList>
    </citation>
    <scope>NUCLEOTIDE SEQUENCE [LARGE SCALE GENOMIC DNA]</scope>
    <source>
        <strain evidence="6 7">Shm1</strain>
    </source>
</reference>
<dbReference type="KEGG" id="mmob:F6R98_07555"/>
<organism evidence="6 7">
    <name type="scientific">Candidatus Methylospira mobilis</name>
    <dbReference type="NCBI Taxonomy" id="1808979"/>
    <lineage>
        <taxon>Bacteria</taxon>
        <taxon>Pseudomonadati</taxon>
        <taxon>Pseudomonadota</taxon>
        <taxon>Gammaproteobacteria</taxon>
        <taxon>Methylococcales</taxon>
        <taxon>Methylococcaceae</taxon>
        <taxon>Candidatus Methylospira</taxon>
    </lineage>
</organism>
<keyword evidence="4 5" id="KW-0472">Membrane</keyword>
<dbReference type="InParanoid" id="A0A5Q0BK06"/>
<feature type="transmembrane region" description="Helical" evidence="5">
    <location>
        <begin position="36"/>
        <end position="64"/>
    </location>
</feature>
<evidence type="ECO:0000313" key="7">
    <source>
        <dbReference type="Proteomes" id="UP000325755"/>
    </source>
</evidence>
<accession>A0A5Q0BK06</accession>
<dbReference type="OrthoDB" id="9792760at2"/>
<dbReference type="InterPro" id="IPR032808">
    <property type="entry name" value="DoxX"/>
</dbReference>
<evidence type="ECO:0000256" key="5">
    <source>
        <dbReference type="SAM" id="Phobius"/>
    </source>
</evidence>
<evidence type="ECO:0000256" key="1">
    <source>
        <dbReference type="ARBA" id="ARBA00004141"/>
    </source>
</evidence>
<name>A0A5Q0BK06_9GAMM</name>
<dbReference type="AlphaFoldDB" id="A0A5Q0BK06"/>
<keyword evidence="2 5" id="KW-0812">Transmembrane</keyword>
<gene>
    <name evidence="6" type="ORF">F6R98_07555</name>
</gene>
<keyword evidence="7" id="KW-1185">Reference proteome</keyword>
<protein>
    <submittedName>
        <fullName evidence="6">DoxX family membrane protein</fullName>
    </submittedName>
</protein>
<evidence type="ECO:0000256" key="4">
    <source>
        <dbReference type="ARBA" id="ARBA00023136"/>
    </source>
</evidence>